<dbReference type="Proteomes" id="UP000198654">
    <property type="component" value="Unassembled WGS sequence"/>
</dbReference>
<dbReference type="SUPFAM" id="SSF52540">
    <property type="entry name" value="P-loop containing nucleoside triphosphate hydrolases"/>
    <property type="match status" value="1"/>
</dbReference>
<feature type="compositionally biased region" description="Low complexity" evidence="6">
    <location>
        <begin position="457"/>
        <end position="466"/>
    </location>
</feature>
<keyword evidence="9" id="KW-1185">Reference proteome</keyword>
<dbReference type="AlphaFoldDB" id="A0A1G9QQI6"/>
<dbReference type="InterPro" id="IPR009057">
    <property type="entry name" value="Homeodomain-like_sf"/>
</dbReference>
<evidence type="ECO:0000259" key="7">
    <source>
        <dbReference type="PROSITE" id="PS50045"/>
    </source>
</evidence>
<evidence type="ECO:0000256" key="3">
    <source>
        <dbReference type="ARBA" id="ARBA00023015"/>
    </source>
</evidence>
<dbReference type="Pfam" id="PF00158">
    <property type="entry name" value="Sigma54_activat"/>
    <property type="match status" value="1"/>
</dbReference>
<dbReference type="InterPro" id="IPR003593">
    <property type="entry name" value="AAA+_ATPase"/>
</dbReference>
<dbReference type="Pfam" id="PF25601">
    <property type="entry name" value="AAA_lid_14"/>
    <property type="match status" value="1"/>
</dbReference>
<dbReference type="InterPro" id="IPR058031">
    <property type="entry name" value="AAA_lid_NorR"/>
</dbReference>
<dbReference type="GO" id="GO:0003677">
    <property type="term" value="F:DNA binding"/>
    <property type="evidence" value="ECO:0007669"/>
    <property type="project" value="UniProtKB-KW"/>
</dbReference>
<dbReference type="PANTHER" id="PTHR32071">
    <property type="entry name" value="TRANSCRIPTIONAL REGULATORY PROTEIN"/>
    <property type="match status" value="1"/>
</dbReference>
<sequence length="524" mass="57718">MTSFLVALRKLLAQLSEGHPAEALHDHWARLLDAMVGAYRADASTLMVMTDTGLRPVALLGLHDEVRGRNFTLQAHPRLAAIAAHPGVCRFPPDSDLPDPFDGLLDENLSEVHDCLGVALRDGPRLTGLLTLDALEPGRLEHIDEQELLATASLLGTCVRLATQLSATRSRLSEALDQDRPPQAALHWSSPAMRRLDEAITLVAPTDMNVLLHGETGVGKERVVRALHNRSSRHQGPLVQVNCAALPEHLIESELFGHRRGAFSGAVRDHRGHFAMADGGTLMLDEIGELPLTLQPKLLRVLQEGDIQPLGSEHPQRIDVRIIAVTNRDLAAEVATGRFREDLYHRLSVFPLSVPPLRERREDIPLLAGRFLEDNRIRLGLANLRLAEDAEAALLNWHWPGNVRELEHTLGRAALRALGDYLGEASVTGDSRRRAVVRIARSHLELPQTTLEHPDESSSAPATPTAKAHDAERWSTLRQATEAFQRRHIHQALAAHGGNWAATARALEMDSGNLHRLARRLGLK</sequence>
<dbReference type="InterPro" id="IPR002078">
    <property type="entry name" value="Sigma_54_int"/>
</dbReference>
<accession>A0A1G9QQI6</accession>
<dbReference type="Gene3D" id="1.10.8.60">
    <property type="match status" value="1"/>
</dbReference>
<dbReference type="Gene3D" id="3.40.50.300">
    <property type="entry name" value="P-loop containing nucleotide triphosphate hydrolases"/>
    <property type="match status" value="1"/>
</dbReference>
<evidence type="ECO:0000313" key="8">
    <source>
        <dbReference type="EMBL" id="SDM13120.1"/>
    </source>
</evidence>
<dbReference type="PROSITE" id="PS00688">
    <property type="entry name" value="SIGMA54_INTERACT_3"/>
    <property type="match status" value="1"/>
</dbReference>
<dbReference type="SUPFAM" id="SSF55781">
    <property type="entry name" value="GAF domain-like"/>
    <property type="match status" value="1"/>
</dbReference>
<dbReference type="PROSITE" id="PS00676">
    <property type="entry name" value="SIGMA54_INTERACT_2"/>
    <property type="match status" value="1"/>
</dbReference>
<name>A0A1G9QQI6_9GAMM</name>
<evidence type="ECO:0000256" key="2">
    <source>
        <dbReference type="ARBA" id="ARBA00022840"/>
    </source>
</evidence>
<feature type="domain" description="Sigma-54 factor interaction" evidence="7">
    <location>
        <begin position="186"/>
        <end position="415"/>
    </location>
</feature>
<evidence type="ECO:0000256" key="5">
    <source>
        <dbReference type="ARBA" id="ARBA00023163"/>
    </source>
</evidence>
<dbReference type="OrthoDB" id="9804019at2"/>
<dbReference type="CDD" id="cd00009">
    <property type="entry name" value="AAA"/>
    <property type="match status" value="1"/>
</dbReference>
<keyword evidence="2" id="KW-0067">ATP-binding</keyword>
<dbReference type="STRING" id="119000.SAMN05661010_03446"/>
<protein>
    <submittedName>
        <fullName evidence="8">Anaerobic nitric oxide reductase transcription regulator</fullName>
    </submittedName>
</protein>
<gene>
    <name evidence="8" type="ORF">SAMN05661010_03446</name>
</gene>
<dbReference type="GO" id="GO:0006355">
    <property type="term" value="P:regulation of DNA-templated transcription"/>
    <property type="evidence" value="ECO:0007669"/>
    <property type="project" value="InterPro"/>
</dbReference>
<keyword evidence="4" id="KW-0238">DNA-binding</keyword>
<dbReference type="InterPro" id="IPR025943">
    <property type="entry name" value="Sigma_54_int_dom_ATP-bd_2"/>
</dbReference>
<organism evidence="8 9">
    <name type="scientific">Modicisalibacter muralis</name>
    <dbReference type="NCBI Taxonomy" id="119000"/>
    <lineage>
        <taxon>Bacteria</taxon>
        <taxon>Pseudomonadati</taxon>
        <taxon>Pseudomonadota</taxon>
        <taxon>Gammaproteobacteria</taxon>
        <taxon>Oceanospirillales</taxon>
        <taxon>Halomonadaceae</taxon>
        <taxon>Modicisalibacter</taxon>
    </lineage>
</organism>
<dbReference type="RefSeq" id="WP_089730509.1">
    <property type="nucleotide sequence ID" value="NZ_FNGI01000012.1"/>
</dbReference>
<feature type="region of interest" description="Disordered" evidence="6">
    <location>
        <begin position="448"/>
        <end position="472"/>
    </location>
</feature>
<dbReference type="FunFam" id="3.40.50.300:FF:000006">
    <property type="entry name" value="DNA-binding transcriptional regulator NtrC"/>
    <property type="match status" value="1"/>
</dbReference>
<evidence type="ECO:0000313" key="9">
    <source>
        <dbReference type="Proteomes" id="UP000198654"/>
    </source>
</evidence>
<evidence type="ECO:0000256" key="4">
    <source>
        <dbReference type="ARBA" id="ARBA00023125"/>
    </source>
</evidence>
<dbReference type="InterPro" id="IPR025944">
    <property type="entry name" value="Sigma_54_int_dom_CS"/>
</dbReference>
<dbReference type="NCBIfam" id="NF003451">
    <property type="entry name" value="PRK05022.1"/>
    <property type="match status" value="1"/>
</dbReference>
<dbReference type="InterPro" id="IPR025662">
    <property type="entry name" value="Sigma_54_int_dom_ATP-bd_1"/>
</dbReference>
<evidence type="ECO:0000256" key="1">
    <source>
        <dbReference type="ARBA" id="ARBA00022741"/>
    </source>
</evidence>
<dbReference type="SMART" id="SM00382">
    <property type="entry name" value="AAA"/>
    <property type="match status" value="1"/>
</dbReference>
<proteinExistence type="predicted"/>
<dbReference type="GO" id="GO:0005524">
    <property type="term" value="F:ATP binding"/>
    <property type="evidence" value="ECO:0007669"/>
    <property type="project" value="UniProtKB-KW"/>
</dbReference>
<keyword evidence="1" id="KW-0547">Nucleotide-binding</keyword>
<keyword evidence="5" id="KW-0804">Transcription</keyword>
<reference evidence="8 9" key="1">
    <citation type="submission" date="2016-10" db="EMBL/GenBank/DDBJ databases">
        <authorList>
            <person name="de Groot N.N."/>
        </authorList>
    </citation>
    <scope>NUCLEOTIDE SEQUENCE [LARGE SCALE GENOMIC DNA]</scope>
    <source>
        <strain evidence="8 9">DSM 14789</strain>
    </source>
</reference>
<dbReference type="PANTHER" id="PTHR32071:SF35">
    <property type="entry name" value="ANAEROBIC NITRIC OXIDE REDUCTASE TRANSCRIPTION REGULATOR NORR"/>
    <property type="match status" value="1"/>
</dbReference>
<dbReference type="Gene3D" id="1.10.10.60">
    <property type="entry name" value="Homeodomain-like"/>
    <property type="match status" value="1"/>
</dbReference>
<dbReference type="PROSITE" id="PS00675">
    <property type="entry name" value="SIGMA54_INTERACT_1"/>
    <property type="match status" value="1"/>
</dbReference>
<dbReference type="SUPFAM" id="SSF46689">
    <property type="entry name" value="Homeodomain-like"/>
    <property type="match status" value="1"/>
</dbReference>
<dbReference type="InterPro" id="IPR027417">
    <property type="entry name" value="P-loop_NTPase"/>
</dbReference>
<dbReference type="PROSITE" id="PS50045">
    <property type="entry name" value="SIGMA54_INTERACT_4"/>
    <property type="match status" value="1"/>
</dbReference>
<evidence type="ECO:0000256" key="6">
    <source>
        <dbReference type="SAM" id="MobiDB-lite"/>
    </source>
</evidence>
<keyword evidence="3" id="KW-0805">Transcription regulation</keyword>
<dbReference type="EMBL" id="FNGI01000012">
    <property type="protein sequence ID" value="SDM13120.1"/>
    <property type="molecule type" value="Genomic_DNA"/>
</dbReference>